<dbReference type="HOGENOM" id="CLU_2192494_0_0_9"/>
<dbReference type="EMBL" id="FP565809">
    <property type="protein sequence ID" value="CBH22644.1"/>
    <property type="molecule type" value="Genomic_DNA"/>
</dbReference>
<sequence length="108" mass="12486">MKKIVNVSQVDEMIIQPLLNENLKHYMNILDSEWGIDREYEIYGGYAVVVESPLDFDELEKMYLDVTTDIAEIVHRIVEENGEENLLCLYIMNADFGILCVIPKENSS</sequence>
<evidence type="ECO:0000313" key="2">
    <source>
        <dbReference type="Proteomes" id="UP000007041"/>
    </source>
</evidence>
<dbReference type="KEGG" id="cst:CLOST_2529"/>
<accession>E3PVU1</accession>
<dbReference type="RefSeq" id="WP_013362735.1">
    <property type="nucleotide sequence ID" value="NC_014614.1"/>
</dbReference>
<proteinExistence type="predicted"/>
<gene>
    <name evidence="1" type="ordered locus">CLOST_2529</name>
</gene>
<dbReference type="AlphaFoldDB" id="E3PVU1"/>
<dbReference type="Proteomes" id="UP000007041">
    <property type="component" value="Chromosome"/>
</dbReference>
<reference evidence="2" key="1">
    <citation type="journal article" date="2010" name="BMC Genomics">
        <title>Clostridium sticklandii, a specialist in amino acid degradation:revisiting its metabolism through its genome sequence.</title>
        <authorList>
            <person name="Fonknechten N."/>
            <person name="Chaussonnerie S."/>
            <person name="Tricot S."/>
            <person name="Lajus A."/>
            <person name="Andreesen J.R."/>
            <person name="Perchat N."/>
            <person name="Pelletier E."/>
            <person name="Gouyvenoux M."/>
            <person name="Barbe V."/>
            <person name="Salanoubat M."/>
            <person name="Le Paslier D."/>
            <person name="Weissenbach J."/>
            <person name="Cohen G.N."/>
            <person name="Kreimeyer A."/>
        </authorList>
    </citation>
    <scope>NUCLEOTIDE SEQUENCE [LARGE SCALE GENOMIC DNA]</scope>
    <source>
        <strain evidence="2">ATCC 12662 / DSM 519 / JCM 1433 / CCUG 9281 / NCIMB 10654 / HF</strain>
    </source>
</reference>
<dbReference type="BioCyc" id="CSTI499177:GJE9-2622-MONOMER"/>
<protein>
    <submittedName>
        <fullName evidence="1">Uncharacterized protein</fullName>
    </submittedName>
</protein>
<keyword evidence="2" id="KW-1185">Reference proteome</keyword>
<dbReference type="STRING" id="1511.CLOST_2529"/>
<evidence type="ECO:0000313" key="1">
    <source>
        <dbReference type="EMBL" id="CBH22644.1"/>
    </source>
</evidence>
<name>E3PVU1_ACESD</name>
<organism evidence="1 2">
    <name type="scientific">Acetoanaerobium sticklandii (strain ATCC 12662 / DSM 519 / JCM 1433 / CCUG 9281 / NCIMB 10654 / HF)</name>
    <name type="common">Clostridium sticklandii</name>
    <dbReference type="NCBI Taxonomy" id="499177"/>
    <lineage>
        <taxon>Bacteria</taxon>
        <taxon>Bacillati</taxon>
        <taxon>Bacillota</taxon>
        <taxon>Clostridia</taxon>
        <taxon>Peptostreptococcales</taxon>
        <taxon>Filifactoraceae</taxon>
        <taxon>Acetoanaerobium</taxon>
    </lineage>
</organism>